<feature type="coiled-coil region" evidence="1">
    <location>
        <begin position="450"/>
        <end position="484"/>
    </location>
</feature>
<dbReference type="OrthoDB" id="251396at2"/>
<dbReference type="AlphaFoldDB" id="A0A2Z3H467"/>
<keyword evidence="5" id="KW-1185">Reference proteome</keyword>
<evidence type="ECO:0000256" key="3">
    <source>
        <dbReference type="SAM" id="Phobius"/>
    </source>
</evidence>
<organism evidence="4 5">
    <name type="scientific">Gemmata obscuriglobus</name>
    <dbReference type="NCBI Taxonomy" id="114"/>
    <lineage>
        <taxon>Bacteria</taxon>
        <taxon>Pseudomonadati</taxon>
        <taxon>Planctomycetota</taxon>
        <taxon>Planctomycetia</taxon>
        <taxon>Gemmatales</taxon>
        <taxon>Gemmataceae</taxon>
        <taxon>Gemmata</taxon>
    </lineage>
</organism>
<evidence type="ECO:0000313" key="5">
    <source>
        <dbReference type="Proteomes" id="UP000245802"/>
    </source>
</evidence>
<sequence length="863" mass="94620">MATDSRQRTTWGSRFRFAVRALGLMGLLACTVGGVLLGAEQRERLSEFAAPGRLEAVAQGAEGEFLRAATLAVLVGAGLAALTLVLELLSALLFGGFRRTAAGTSATLGTVAAVALLAFVNVYSFTHYRRIDCTRDQRFTLPAELQTELGKLRPNAPTTIVVLQMHNFGTLAPKRDSYTKAAEEKVTEKVRDLVDQFREFGPQFNVVVLDSEAFGYEDQVRQLTKDAPELKGAIDDAPENSIFFHANGRVQRLSFNEFMQLDKTASKEAPGAENLVLLPQGVDTFARRVLTVQERRPKVAVCVVHEFLSTAVAEGTEQYTVAGLKRALTDNGFDVVDVVLKKNWEDPTKEIEPAAYTLDESKLERLEAEADSARDAVQGAKDDVKVLTQLRAALDTVLRQPVRDRVDFYNQLGQGARVREWTELIAAFRRWTGGPQITAESEAELQGLVRSGLAVQLKRSEEQVREAEAEQRDAEGKVKAAQADERTVQDRRIADVKAKLTRLVSDVDLLIVPRHTLVNVSIRNGVPPAIHQLDKKQVEVVKEFMKAGKPVLACMGSLASRTGPPAEGDGFDRLLRDRGVELKRDTVLFDAERKALASARAGGQIGGGGPTTIPPLVFAESAPAGSSAAPNPIAAALRHSGRTVEQKLDIKLFSPRPVYLADGWQDRLKFAGEFVFTAPAGWNEEKPFPTSDQAGRVTYIPRYDPTPADDPKRNTRAEERKGSFPIGVAVESKIPAAWVNESYEREQGAAALLTPLDGTFAAALSVAAETLDRPTQRTVVFGSGHLFSGPRLEPPQERLLLHSVNWLTGREDRLPKADVPAWKYPRVELSERNRALWRSGALIGLPLIAAYAGLFAMMRRRTR</sequence>
<proteinExistence type="predicted"/>
<feature type="region of interest" description="Disordered" evidence="2">
    <location>
        <begin position="686"/>
        <end position="721"/>
    </location>
</feature>
<dbReference type="KEGG" id="gog:C1280_34300"/>
<reference evidence="4 5" key="1">
    <citation type="submission" date="2018-01" db="EMBL/GenBank/DDBJ databases">
        <title>G. obscuriglobus.</title>
        <authorList>
            <person name="Franke J."/>
            <person name="Blomberg W."/>
            <person name="Selmecki A."/>
        </authorList>
    </citation>
    <scope>NUCLEOTIDE SEQUENCE [LARGE SCALE GENOMIC DNA]</scope>
    <source>
        <strain evidence="4 5">DSM 5831</strain>
    </source>
</reference>
<keyword evidence="3" id="KW-0472">Membrane</keyword>
<accession>A0A2Z3H467</accession>
<feature type="transmembrane region" description="Helical" evidence="3">
    <location>
        <begin position="835"/>
        <end position="857"/>
    </location>
</feature>
<keyword evidence="3" id="KW-1133">Transmembrane helix</keyword>
<keyword evidence="1" id="KW-0175">Coiled coil</keyword>
<feature type="compositionally biased region" description="Basic and acidic residues" evidence="2">
    <location>
        <begin position="709"/>
        <end position="721"/>
    </location>
</feature>
<dbReference type="RefSeq" id="WP_010035493.1">
    <property type="nucleotide sequence ID" value="NZ_CP025958.1"/>
</dbReference>
<evidence type="ECO:0000256" key="1">
    <source>
        <dbReference type="SAM" id="Coils"/>
    </source>
</evidence>
<name>A0A2Z3H467_9BACT</name>
<dbReference type="Proteomes" id="UP000245802">
    <property type="component" value="Chromosome"/>
</dbReference>
<gene>
    <name evidence="4" type="ORF">C1280_34300</name>
</gene>
<feature type="coiled-coil region" evidence="1">
    <location>
        <begin position="356"/>
        <end position="383"/>
    </location>
</feature>
<feature type="transmembrane region" description="Helical" evidence="3">
    <location>
        <begin position="71"/>
        <end position="94"/>
    </location>
</feature>
<evidence type="ECO:0000256" key="2">
    <source>
        <dbReference type="SAM" id="MobiDB-lite"/>
    </source>
</evidence>
<feature type="transmembrane region" description="Helical" evidence="3">
    <location>
        <begin position="106"/>
        <end position="125"/>
    </location>
</feature>
<dbReference type="EMBL" id="CP025958">
    <property type="protein sequence ID" value="AWM41579.1"/>
    <property type="molecule type" value="Genomic_DNA"/>
</dbReference>
<evidence type="ECO:0000313" key="4">
    <source>
        <dbReference type="EMBL" id="AWM41579.1"/>
    </source>
</evidence>
<feature type="transmembrane region" description="Helical" evidence="3">
    <location>
        <begin position="21"/>
        <end position="39"/>
    </location>
</feature>
<protein>
    <submittedName>
        <fullName evidence="4">Uncharacterized protein</fullName>
    </submittedName>
</protein>
<keyword evidence="3" id="KW-0812">Transmembrane</keyword>